<keyword evidence="8 13" id="KW-0547">Nucleotide-binding</keyword>
<keyword evidence="6 14" id="KW-0812">Transmembrane</keyword>
<evidence type="ECO:0000256" key="13">
    <source>
        <dbReference type="PROSITE-ProRule" id="PRU10141"/>
    </source>
</evidence>
<dbReference type="InterPro" id="IPR017441">
    <property type="entry name" value="Protein_kinase_ATP_BS"/>
</dbReference>
<keyword evidence="10 13" id="KW-0067">ATP-binding</keyword>
<name>A0ABP0VWV8_9BRYO</name>
<dbReference type="CDD" id="cd14066">
    <property type="entry name" value="STKc_IRAK"/>
    <property type="match status" value="2"/>
</dbReference>
<evidence type="ECO:0000256" key="14">
    <source>
        <dbReference type="SAM" id="Phobius"/>
    </source>
</evidence>
<evidence type="ECO:0000256" key="3">
    <source>
        <dbReference type="ARBA" id="ARBA00022527"/>
    </source>
</evidence>
<dbReference type="SMART" id="SM00220">
    <property type="entry name" value="S_TKc"/>
    <property type="match status" value="2"/>
</dbReference>
<evidence type="ECO:0000256" key="7">
    <source>
        <dbReference type="ARBA" id="ARBA00022737"/>
    </source>
</evidence>
<dbReference type="SUPFAM" id="SSF52058">
    <property type="entry name" value="L domain-like"/>
    <property type="match status" value="1"/>
</dbReference>
<dbReference type="PROSITE" id="PS00108">
    <property type="entry name" value="PROTEIN_KINASE_ST"/>
    <property type="match status" value="2"/>
</dbReference>
<reference evidence="17" key="1">
    <citation type="submission" date="2024-02" db="EMBL/GenBank/DDBJ databases">
        <authorList>
            <consortium name="ELIXIR-Norway"/>
            <consortium name="Elixir Norway"/>
        </authorList>
    </citation>
    <scope>NUCLEOTIDE SEQUENCE</scope>
</reference>
<organism evidence="17 18">
    <name type="scientific">Sphagnum jensenii</name>
    <dbReference type="NCBI Taxonomy" id="128206"/>
    <lineage>
        <taxon>Eukaryota</taxon>
        <taxon>Viridiplantae</taxon>
        <taxon>Streptophyta</taxon>
        <taxon>Embryophyta</taxon>
        <taxon>Bryophyta</taxon>
        <taxon>Sphagnophytina</taxon>
        <taxon>Sphagnopsida</taxon>
        <taxon>Sphagnales</taxon>
        <taxon>Sphagnaceae</taxon>
        <taxon>Sphagnum</taxon>
    </lineage>
</organism>
<dbReference type="InterPro" id="IPR052059">
    <property type="entry name" value="CR_Ser/Thr_kinase"/>
</dbReference>
<dbReference type="EMBL" id="OZ020107">
    <property type="protein sequence ID" value="CAK9258984.1"/>
    <property type="molecule type" value="Genomic_DNA"/>
</dbReference>
<feature type="binding site" evidence="13">
    <location>
        <position position="994"/>
    </location>
    <ligand>
        <name>ATP</name>
        <dbReference type="ChEBI" id="CHEBI:30616"/>
    </ligand>
</feature>
<feature type="domain" description="Protein kinase" evidence="16">
    <location>
        <begin position="465"/>
        <end position="745"/>
    </location>
</feature>
<feature type="domain" description="Protein kinase" evidence="16">
    <location>
        <begin position="966"/>
        <end position="1246"/>
    </location>
</feature>
<dbReference type="PROSITE" id="PS51450">
    <property type="entry name" value="LRR"/>
    <property type="match status" value="1"/>
</dbReference>
<evidence type="ECO:0000256" key="9">
    <source>
        <dbReference type="ARBA" id="ARBA00022777"/>
    </source>
</evidence>
<dbReference type="SUPFAM" id="SSF56112">
    <property type="entry name" value="Protein kinase-like (PK-like)"/>
    <property type="match status" value="2"/>
</dbReference>
<evidence type="ECO:0000259" key="16">
    <source>
        <dbReference type="PROSITE" id="PS50011"/>
    </source>
</evidence>
<feature type="chain" id="PRO_5047082494" description="Protein kinase domain-containing protein" evidence="15">
    <location>
        <begin position="25"/>
        <end position="1316"/>
    </location>
</feature>
<keyword evidence="9" id="KW-0418">Kinase</keyword>
<evidence type="ECO:0000256" key="2">
    <source>
        <dbReference type="ARBA" id="ARBA00008684"/>
    </source>
</evidence>
<evidence type="ECO:0000256" key="6">
    <source>
        <dbReference type="ARBA" id="ARBA00022692"/>
    </source>
</evidence>
<evidence type="ECO:0000256" key="12">
    <source>
        <dbReference type="ARBA" id="ARBA00023136"/>
    </source>
</evidence>
<dbReference type="Gene3D" id="1.10.510.10">
    <property type="entry name" value="Transferase(Phosphotransferase) domain 1"/>
    <property type="match status" value="2"/>
</dbReference>
<dbReference type="Proteomes" id="UP001497444">
    <property type="component" value="Chromosome 12"/>
</dbReference>
<dbReference type="InterPro" id="IPR013210">
    <property type="entry name" value="LRR_N_plant-typ"/>
</dbReference>
<protein>
    <recommendedName>
        <fullName evidence="16">Protein kinase domain-containing protein</fullName>
    </recommendedName>
</protein>
<accession>A0ABP0VWV8</accession>
<dbReference type="InterPro" id="IPR001245">
    <property type="entry name" value="Ser-Thr/Tyr_kinase_cat_dom"/>
</dbReference>
<dbReference type="InterPro" id="IPR011009">
    <property type="entry name" value="Kinase-like_dom_sf"/>
</dbReference>
<dbReference type="InterPro" id="IPR001611">
    <property type="entry name" value="Leu-rich_rpt"/>
</dbReference>
<feature type="signal peptide" evidence="15">
    <location>
        <begin position="1"/>
        <end position="24"/>
    </location>
</feature>
<keyword evidence="7" id="KW-0677">Repeat</keyword>
<evidence type="ECO:0000256" key="1">
    <source>
        <dbReference type="ARBA" id="ARBA00004370"/>
    </source>
</evidence>
<feature type="transmembrane region" description="Helical" evidence="14">
    <location>
        <begin position="903"/>
        <end position="927"/>
    </location>
</feature>
<sequence>MRILCCKLHLVLLLLLSTSQCIFSDDCSSVQTFFDPYEVAALQAILQAWNQTPDMSTNLAGWNSSQRIPCFHSTANWKGVSCYRYQNRNDGNCTAYISALSLPDASIVGTLPEDIGNFNYLFELTLANNPGLSGLLPNELYNIGSLVILDLHNCSFDGSIGDELFYVSYLVEVDLSANQFTGHLPNFGGAYYLQTLNISHNELSGPSTPNYNSSTGYGLLNATSLTIVDFSGNKLVGPPPNFSTSLMLQFVNLSSNLFTNQTYLMDNFNDASKLTVLDLSNNNFIGSLPDLSLCPINLQELNLDNNQFNGTLNIDQIPNLQKKSNQDLSKYNGHLQTLSIRSNNISGVNFSISDIENVISIIKLQNNPYCSHQQSSIIGQNCYCNQTCVVLNDDVQQNVRRAIIIATTISGTILLLVIAISSWLLWRNKQKHYVLLHQAQEKFAEFDVQPTIFSYSELRAATKDFHPDMKLGQGSYGVVYKGIFPNKNEVAVKQLFNESQQSIDEFLNEIVLITGVKHRNLVKLKGCCITTSKKRLLVYEYVENNDLEETLFGKGKHMLNWPMRFNICLGVARGLFYLHEIAQPRIIHRDIKASNILLDKNLQARIADFGLALLFPEDQTHITTMHIAGTKGYLAPEYATRGQLTEKVDVYSFGVLVLEIMSGRKNIDLKLPPQDIYLLDIAWRLARRKGNSIMNLVDCTLELHNDEMKEALHVVKIALLCLQQEPDNRPTMARVVAMLQGEAEIMEIVLDDNLEIESMNKAYENTLLSSKIPFSSISQCFEEPNVAILKGSSSSSQIYDFASKCQPFEIESFNRKNSESCYSLATCCNLLYKSDNRLGLHFWRNFFKKFQFSFCTSKIGGNIVAELIKERATTLQLRFAKLCKHKNACSNTMATSQQNVRRAIIIATTISGTILVLVIAISSWLLWRNKQKHYVLLHQAQEKFVEFDVQPTIFSYSELRAATKDFHPDMKLGQGSYGVVYKGIFPNKNEVAVKQLFNESQQSIDEFLNEIVLITRVKHRNLVKLKGCCITTSKKRLLVYEYVENNDLEETLFGKGKHMLNWPVRFNICLGVARGLFYLHEIAQPRIIHRDIKASNILLDKNLQARIADFGLALLFPEDQTHITTMHIAGTKGYLAPEYATRGQLTEKVDVYGFGVLVLEIMSGRKNIDPSLPPHDIYLLDIAWRLARRKGNSIMNLVDCTLELHNDEMKEALQVVKIALLCLQQEPNNRPTMAHVVAMLQGEAEIMEIVLDDNLKIESMNKVYENTLLSSKIPFSSISQCFEEPNVAMLKGSSSSSQIYDFASKCQPFEVESFNR</sequence>
<proteinExistence type="inferred from homology"/>
<keyword evidence="15" id="KW-0732">Signal</keyword>
<dbReference type="InterPro" id="IPR032675">
    <property type="entry name" value="LRR_dom_sf"/>
</dbReference>
<evidence type="ECO:0000256" key="15">
    <source>
        <dbReference type="SAM" id="SignalP"/>
    </source>
</evidence>
<dbReference type="Pfam" id="PF08263">
    <property type="entry name" value="LRRNT_2"/>
    <property type="match status" value="1"/>
</dbReference>
<comment type="subcellular location">
    <subcellularLocation>
        <location evidence="1">Membrane</location>
    </subcellularLocation>
</comment>
<keyword evidence="3" id="KW-0723">Serine/threonine-protein kinase</keyword>
<keyword evidence="18" id="KW-1185">Reference proteome</keyword>
<evidence type="ECO:0000313" key="17">
    <source>
        <dbReference type="EMBL" id="CAK9258984.1"/>
    </source>
</evidence>
<evidence type="ECO:0000256" key="10">
    <source>
        <dbReference type="ARBA" id="ARBA00022840"/>
    </source>
</evidence>
<comment type="similarity">
    <text evidence="2">Belongs to the protein kinase superfamily. Ser/Thr protein kinase family.</text>
</comment>
<evidence type="ECO:0000256" key="5">
    <source>
        <dbReference type="ARBA" id="ARBA00022679"/>
    </source>
</evidence>
<dbReference type="PANTHER" id="PTHR47973">
    <property type="entry name" value="CYSTEINE-RICH RECEPTOR-LIKE PROTEIN KINASE 3"/>
    <property type="match status" value="1"/>
</dbReference>
<evidence type="ECO:0000256" key="11">
    <source>
        <dbReference type="ARBA" id="ARBA00022989"/>
    </source>
</evidence>
<gene>
    <name evidence="17" type="ORF">CSSPJE1EN1_LOCUS4462</name>
</gene>
<evidence type="ECO:0000256" key="4">
    <source>
        <dbReference type="ARBA" id="ARBA00022614"/>
    </source>
</evidence>
<dbReference type="InterPro" id="IPR008271">
    <property type="entry name" value="Ser/Thr_kinase_AS"/>
</dbReference>
<keyword evidence="12 14" id="KW-0472">Membrane</keyword>
<dbReference type="PROSITE" id="PS50011">
    <property type="entry name" value="PROTEIN_KINASE_DOM"/>
    <property type="match status" value="2"/>
</dbReference>
<dbReference type="Gene3D" id="3.30.200.20">
    <property type="entry name" value="Phosphorylase Kinase, domain 1"/>
    <property type="match status" value="2"/>
</dbReference>
<dbReference type="Gene3D" id="3.80.10.10">
    <property type="entry name" value="Ribonuclease Inhibitor"/>
    <property type="match status" value="2"/>
</dbReference>
<keyword evidence="4" id="KW-0433">Leucine-rich repeat</keyword>
<dbReference type="Pfam" id="PF00560">
    <property type="entry name" value="LRR_1"/>
    <property type="match status" value="1"/>
</dbReference>
<dbReference type="InterPro" id="IPR000719">
    <property type="entry name" value="Prot_kinase_dom"/>
</dbReference>
<evidence type="ECO:0000313" key="18">
    <source>
        <dbReference type="Proteomes" id="UP001497444"/>
    </source>
</evidence>
<keyword evidence="11 14" id="KW-1133">Transmembrane helix</keyword>
<evidence type="ECO:0000256" key="8">
    <source>
        <dbReference type="ARBA" id="ARBA00022741"/>
    </source>
</evidence>
<dbReference type="PROSITE" id="PS00107">
    <property type="entry name" value="PROTEIN_KINASE_ATP"/>
    <property type="match status" value="2"/>
</dbReference>
<keyword evidence="5" id="KW-0808">Transferase</keyword>
<feature type="transmembrane region" description="Helical" evidence="14">
    <location>
        <begin position="402"/>
        <end position="426"/>
    </location>
</feature>
<dbReference type="Pfam" id="PF07714">
    <property type="entry name" value="PK_Tyr_Ser-Thr"/>
    <property type="match status" value="2"/>
</dbReference>
<feature type="binding site" evidence="13">
    <location>
        <position position="493"/>
    </location>
    <ligand>
        <name>ATP</name>
        <dbReference type="ChEBI" id="CHEBI:30616"/>
    </ligand>
</feature>